<sequence>MIRSFPFLPSRAAFAMLLWVLWSGAEASTFTVVNTNDSGVGSLRQAMLDANGACGSNRVEFAIPGSGPHAIAVTGSLPSITCSLIVDGYSQAGSQMNTRTPDQGGLDTVLAIELVGSGGNGFLLANGAAFYTVTVQGLALHGFSQPIAGNSNLAGNSQVNVYGNFIGTTITGQALAGTGNSSSTLRTGQSSAQVGGIQPWQRNLLSGGANFGVLIDGPAIVEGNLIGTDASGTTAIPNGASGNGPAIRIPSNRANIRIGGASPDSRNVISGNRSFAINIARQSGASQYVGLEIQGNYIGTDWSGLHPVPNGFSQANAAIFGGGIQVSGALADSTAAIIGGFGPGQANLIAFNSGVGIIASANGASESFDSRANAIHGNHGPGRANIDIGANGPTPNDPEDADGGANNGQNWPEVVAASQVGDQLSVTYRVDTSPANAPYPLRIDFYLDAQGGSGTWLAQDSYPESSAQAPRSVVLTVPAGARALPFVATATDADGHTSEFSPAFDVVFETDFD</sequence>
<reference evidence="3 4" key="1">
    <citation type="submission" date="2016-10" db="EMBL/GenBank/DDBJ databases">
        <authorList>
            <person name="de Groot N.N."/>
        </authorList>
    </citation>
    <scope>NUCLEOTIDE SEQUENCE [LARGE SCALE GENOMIC DNA]</scope>
    <source>
        <strain evidence="3 4">CGMCC 1.7659</strain>
    </source>
</reference>
<dbReference type="EMBL" id="FOVF01000004">
    <property type="protein sequence ID" value="SFN09924.1"/>
    <property type="molecule type" value="Genomic_DNA"/>
</dbReference>
<feature type="chain" id="PRO_5011584151" evidence="2">
    <location>
        <begin position="28"/>
        <end position="513"/>
    </location>
</feature>
<evidence type="ECO:0000256" key="2">
    <source>
        <dbReference type="SAM" id="SignalP"/>
    </source>
</evidence>
<proteinExistence type="predicted"/>
<gene>
    <name evidence="3" type="ORF">SAMN05216289_10489</name>
</gene>
<dbReference type="RefSeq" id="WP_092405362.1">
    <property type="nucleotide sequence ID" value="NZ_FOVF01000004.1"/>
</dbReference>
<keyword evidence="4" id="KW-1185">Reference proteome</keyword>
<dbReference type="STRING" id="578942.SAMN05216289_10489"/>
<dbReference type="OrthoDB" id="5940902at2"/>
<evidence type="ECO:0000313" key="4">
    <source>
        <dbReference type="Proteomes" id="UP000198575"/>
    </source>
</evidence>
<keyword evidence="2" id="KW-0732">Signal</keyword>
<feature type="region of interest" description="Disordered" evidence="1">
    <location>
        <begin position="375"/>
        <end position="409"/>
    </location>
</feature>
<name>A0A1I4W848_9GAMM</name>
<protein>
    <submittedName>
        <fullName evidence="3">Uncharacterized protein</fullName>
    </submittedName>
</protein>
<evidence type="ECO:0000256" key="1">
    <source>
        <dbReference type="SAM" id="MobiDB-lite"/>
    </source>
</evidence>
<organism evidence="3 4">
    <name type="scientific">Dokdonella immobilis</name>
    <dbReference type="NCBI Taxonomy" id="578942"/>
    <lineage>
        <taxon>Bacteria</taxon>
        <taxon>Pseudomonadati</taxon>
        <taxon>Pseudomonadota</taxon>
        <taxon>Gammaproteobacteria</taxon>
        <taxon>Lysobacterales</taxon>
        <taxon>Rhodanobacteraceae</taxon>
        <taxon>Dokdonella</taxon>
    </lineage>
</organism>
<dbReference type="Proteomes" id="UP000198575">
    <property type="component" value="Unassembled WGS sequence"/>
</dbReference>
<accession>A0A1I4W848</accession>
<evidence type="ECO:0000313" key="3">
    <source>
        <dbReference type="EMBL" id="SFN09924.1"/>
    </source>
</evidence>
<dbReference type="AlphaFoldDB" id="A0A1I4W848"/>
<feature type="signal peptide" evidence="2">
    <location>
        <begin position="1"/>
        <end position="27"/>
    </location>
</feature>